<keyword evidence="2" id="KW-0472">Membrane</keyword>
<keyword evidence="2" id="KW-0812">Transmembrane</keyword>
<gene>
    <name evidence="3" type="ORF">DU478_03880</name>
</gene>
<comment type="caution">
    <text evidence="3">The sequence shown here is derived from an EMBL/GenBank/DDBJ whole genome shotgun (WGS) entry which is preliminary data.</text>
</comment>
<accession>A0A369TUH4</accession>
<feature type="transmembrane region" description="Helical" evidence="2">
    <location>
        <begin position="39"/>
        <end position="56"/>
    </location>
</feature>
<reference evidence="3 4" key="1">
    <citation type="submission" date="2018-07" db="EMBL/GenBank/DDBJ databases">
        <title>Thalassococcus profundi sp. nov., a marine bacterium isolated from deep seawater of Okinawa Trough.</title>
        <authorList>
            <person name="Yu M."/>
        </authorList>
    </citation>
    <scope>NUCLEOTIDE SEQUENCE [LARGE SCALE GENOMIC DNA]</scope>
    <source>
        <strain evidence="3 4">WRAS1</strain>
    </source>
</reference>
<dbReference type="EMBL" id="QPMK01000002">
    <property type="protein sequence ID" value="RDD67807.1"/>
    <property type="molecule type" value="Genomic_DNA"/>
</dbReference>
<organism evidence="3 4">
    <name type="scientific">Thalassococcus profundi</name>
    <dbReference type="NCBI Taxonomy" id="2282382"/>
    <lineage>
        <taxon>Bacteria</taxon>
        <taxon>Pseudomonadati</taxon>
        <taxon>Pseudomonadota</taxon>
        <taxon>Alphaproteobacteria</taxon>
        <taxon>Rhodobacterales</taxon>
        <taxon>Roseobacteraceae</taxon>
        <taxon>Thalassococcus</taxon>
    </lineage>
</organism>
<keyword evidence="4" id="KW-1185">Reference proteome</keyword>
<feature type="transmembrane region" description="Helical" evidence="2">
    <location>
        <begin position="12"/>
        <end position="33"/>
    </location>
</feature>
<evidence type="ECO:0000256" key="1">
    <source>
        <dbReference type="SAM" id="MobiDB-lite"/>
    </source>
</evidence>
<evidence type="ECO:0000313" key="4">
    <source>
        <dbReference type="Proteomes" id="UP000253977"/>
    </source>
</evidence>
<evidence type="ECO:0000313" key="3">
    <source>
        <dbReference type="EMBL" id="RDD67807.1"/>
    </source>
</evidence>
<dbReference type="AlphaFoldDB" id="A0A369TUH4"/>
<protein>
    <submittedName>
        <fullName evidence="3">Uncharacterized protein</fullName>
    </submittedName>
</protein>
<keyword evidence="2" id="KW-1133">Transmembrane helix</keyword>
<dbReference type="RefSeq" id="WP_114509619.1">
    <property type="nucleotide sequence ID" value="NZ_QPMK01000002.1"/>
</dbReference>
<proteinExistence type="predicted"/>
<feature type="region of interest" description="Disordered" evidence="1">
    <location>
        <begin position="59"/>
        <end position="87"/>
    </location>
</feature>
<name>A0A369TUH4_9RHOB</name>
<sequence>MPNGTAKAVFRSAGPALWLVGSAAAAMVTLAAFMQGADTVGSITAFVAVGCLLRTFGVGGGSRRDDDPTSHSGTGSGDWLAGGENDD</sequence>
<evidence type="ECO:0000256" key="2">
    <source>
        <dbReference type="SAM" id="Phobius"/>
    </source>
</evidence>
<dbReference type="Proteomes" id="UP000253977">
    <property type="component" value="Unassembled WGS sequence"/>
</dbReference>